<dbReference type="EMBL" id="LR862150">
    <property type="protein sequence ID" value="CAD1832434.1"/>
    <property type="molecule type" value="Genomic_DNA"/>
</dbReference>
<accession>A0A6V7PNJ7</accession>
<keyword evidence="5" id="KW-0333">Golgi apparatus</keyword>
<dbReference type="GO" id="GO:0005802">
    <property type="term" value="C:trans-Golgi network"/>
    <property type="evidence" value="ECO:0007669"/>
    <property type="project" value="TreeGrafter"/>
</dbReference>
<keyword evidence="2" id="KW-0328">Glycosyltransferase</keyword>
<protein>
    <submittedName>
        <fullName evidence="8">Uncharacterized protein</fullName>
    </submittedName>
</protein>
<keyword evidence="7" id="KW-0472">Membrane</keyword>
<keyword evidence="3" id="KW-0808">Transferase</keyword>
<keyword evidence="4" id="KW-0735">Signal-anchor</keyword>
<evidence type="ECO:0000256" key="5">
    <source>
        <dbReference type="ARBA" id="ARBA00023034"/>
    </source>
</evidence>
<proteinExistence type="predicted"/>
<sequence length="129" mass="13757">MARPPKPHSSFLSDALIFASGALLAILLLLALSSLRHQPPLLLLTPSYGHPGAPKPHPDDPSEPTFYDDPSLSYAIDSPVADWDAKRRRWLRLHPSLSSSGAGERVVMVSGSQPSPCRNSVGTTSCCGS</sequence>
<name>A0A6V7PNJ7_ANACO</name>
<evidence type="ECO:0000256" key="6">
    <source>
        <dbReference type="SAM" id="MobiDB-lite"/>
    </source>
</evidence>
<keyword evidence="7" id="KW-1133">Transmembrane helix</keyword>
<feature type="region of interest" description="Disordered" evidence="6">
    <location>
        <begin position="103"/>
        <end position="129"/>
    </location>
</feature>
<feature type="transmembrane region" description="Helical" evidence="7">
    <location>
        <begin position="15"/>
        <end position="35"/>
    </location>
</feature>
<evidence type="ECO:0000313" key="8">
    <source>
        <dbReference type="EMBL" id="CAD1832434.1"/>
    </source>
</evidence>
<feature type="region of interest" description="Disordered" evidence="6">
    <location>
        <begin position="47"/>
        <end position="68"/>
    </location>
</feature>
<evidence type="ECO:0000256" key="2">
    <source>
        <dbReference type="ARBA" id="ARBA00022676"/>
    </source>
</evidence>
<evidence type="ECO:0000256" key="4">
    <source>
        <dbReference type="ARBA" id="ARBA00022968"/>
    </source>
</evidence>
<dbReference type="GO" id="GO:0005768">
    <property type="term" value="C:endosome"/>
    <property type="evidence" value="ECO:0007669"/>
    <property type="project" value="TreeGrafter"/>
</dbReference>
<dbReference type="GO" id="GO:0008378">
    <property type="term" value="F:galactosyltransferase activity"/>
    <property type="evidence" value="ECO:0007669"/>
    <property type="project" value="TreeGrafter"/>
</dbReference>
<dbReference type="GO" id="GO:0000139">
    <property type="term" value="C:Golgi membrane"/>
    <property type="evidence" value="ECO:0007669"/>
    <property type="project" value="UniProtKB-SubCell"/>
</dbReference>
<gene>
    <name evidence="8" type="ORF">CB5_LOCUS15645</name>
</gene>
<keyword evidence="7" id="KW-0812">Transmembrane</keyword>
<dbReference type="PANTHER" id="PTHR31311">
    <property type="entry name" value="XYLOGLUCAN 6-XYLOSYLTRANSFERASE 5-RELATED-RELATED"/>
    <property type="match status" value="1"/>
</dbReference>
<feature type="compositionally biased region" description="Polar residues" evidence="6">
    <location>
        <begin position="110"/>
        <end position="129"/>
    </location>
</feature>
<organism evidence="8">
    <name type="scientific">Ananas comosus var. bracteatus</name>
    <name type="common">red pineapple</name>
    <dbReference type="NCBI Taxonomy" id="296719"/>
    <lineage>
        <taxon>Eukaryota</taxon>
        <taxon>Viridiplantae</taxon>
        <taxon>Streptophyta</taxon>
        <taxon>Embryophyta</taxon>
        <taxon>Tracheophyta</taxon>
        <taxon>Spermatophyta</taxon>
        <taxon>Magnoliopsida</taxon>
        <taxon>Liliopsida</taxon>
        <taxon>Poales</taxon>
        <taxon>Bromeliaceae</taxon>
        <taxon>Bromelioideae</taxon>
        <taxon>Ananas</taxon>
    </lineage>
</organism>
<dbReference type="AlphaFoldDB" id="A0A6V7PNJ7"/>
<evidence type="ECO:0000256" key="1">
    <source>
        <dbReference type="ARBA" id="ARBA00004323"/>
    </source>
</evidence>
<evidence type="ECO:0000256" key="7">
    <source>
        <dbReference type="SAM" id="Phobius"/>
    </source>
</evidence>
<dbReference type="InterPro" id="IPR008630">
    <property type="entry name" value="Glyco_trans_34"/>
</dbReference>
<evidence type="ECO:0000256" key="3">
    <source>
        <dbReference type="ARBA" id="ARBA00022679"/>
    </source>
</evidence>
<reference evidence="8" key="1">
    <citation type="submission" date="2020-07" db="EMBL/GenBank/DDBJ databases">
        <authorList>
            <person name="Lin J."/>
        </authorList>
    </citation>
    <scope>NUCLEOTIDE SEQUENCE</scope>
</reference>
<dbReference type="PANTHER" id="PTHR31311:SF3">
    <property type="entry name" value="GLYCOSYLTRANSFERASE 7-RELATED"/>
    <property type="match status" value="1"/>
</dbReference>
<comment type="subcellular location">
    <subcellularLocation>
        <location evidence="1">Golgi apparatus membrane</location>
        <topology evidence="1">Single-pass type II membrane protein</topology>
    </subcellularLocation>
</comment>